<sequence>MLNFILDLSFFKFILFFILFGFFILFLVVLIDIFLCFCLVGFSKPRKSYLEKIRKRKNNIDTTAGFIVVIFLFSIIFHLVFSAKPDEKFINSLKENNISQDVIYNYNGSFILPIVKIKIFINYVEFWILGINNTRTSPEATSTLGFGICKANNYNGKTCNEYLKYVITIAKEKQKDFDLSMRYIEREKEYQKTLKEREERKLMMKEQFELNNKNKNIENIVENSFKVKDKE</sequence>
<name>A0A7U8BJ46_CAMLA</name>
<keyword evidence="1" id="KW-0472">Membrane</keyword>
<feature type="transmembrane region" description="Helical" evidence="1">
    <location>
        <begin position="63"/>
        <end position="81"/>
    </location>
</feature>
<evidence type="ECO:0000256" key="1">
    <source>
        <dbReference type="SAM" id="Phobius"/>
    </source>
</evidence>
<evidence type="ECO:0000313" key="2">
    <source>
        <dbReference type="EMBL" id="EAJ5682142.1"/>
    </source>
</evidence>
<protein>
    <submittedName>
        <fullName evidence="2">Uncharacterized protein</fullName>
    </submittedName>
</protein>
<evidence type="ECO:0000313" key="3">
    <source>
        <dbReference type="Proteomes" id="UP000556298"/>
    </source>
</evidence>
<dbReference type="AlphaFoldDB" id="A0A7U8BJ46"/>
<keyword evidence="1" id="KW-1133">Transmembrane helix</keyword>
<keyword evidence="1" id="KW-0812">Transmembrane</keyword>
<comment type="caution">
    <text evidence="2">The sequence shown here is derived from an EMBL/GenBank/DDBJ whole genome shotgun (WGS) entry which is preliminary data.</text>
</comment>
<gene>
    <name evidence="2" type="ORF">BXA13_07465</name>
</gene>
<dbReference type="EMBL" id="AABYWZ010000027">
    <property type="protein sequence ID" value="EAJ5682142.1"/>
    <property type="molecule type" value="Genomic_DNA"/>
</dbReference>
<dbReference type="Proteomes" id="UP000556298">
    <property type="component" value="Unassembled WGS sequence"/>
</dbReference>
<feature type="transmembrane region" description="Helical" evidence="1">
    <location>
        <begin position="13"/>
        <end position="42"/>
    </location>
</feature>
<proteinExistence type="predicted"/>
<reference evidence="2 3" key="1">
    <citation type="submission" date="2018-05" db="EMBL/GenBank/DDBJ databases">
        <authorList>
            <consortium name="PulseNet: The National Subtyping Network for Foodborne Disease Surveillance"/>
            <person name="Tarr C.L."/>
            <person name="Trees E."/>
            <person name="Katz L.S."/>
            <person name="Carleton-Romer H.A."/>
            <person name="Stroika S."/>
            <person name="Kucerova Z."/>
            <person name="Roache K.F."/>
            <person name="Sabol A.L."/>
            <person name="Besser J."/>
            <person name="Gerner-Smidt P."/>
        </authorList>
    </citation>
    <scope>NUCLEOTIDE SEQUENCE [LARGE SCALE GENOMIC DNA]</scope>
    <source>
        <strain evidence="2 3">2016D-0268</strain>
    </source>
</reference>
<accession>A0A7U8BJ46</accession>
<organism evidence="2 3">
    <name type="scientific">Campylobacter lari</name>
    <dbReference type="NCBI Taxonomy" id="201"/>
    <lineage>
        <taxon>Bacteria</taxon>
        <taxon>Pseudomonadati</taxon>
        <taxon>Campylobacterota</taxon>
        <taxon>Epsilonproteobacteria</taxon>
        <taxon>Campylobacterales</taxon>
        <taxon>Campylobacteraceae</taxon>
        <taxon>Campylobacter</taxon>
    </lineage>
</organism>